<dbReference type="SUPFAM" id="SSF46689">
    <property type="entry name" value="Homeodomain-like"/>
    <property type="match status" value="1"/>
</dbReference>
<evidence type="ECO:0000256" key="1">
    <source>
        <dbReference type="ARBA" id="ARBA00023015"/>
    </source>
</evidence>
<proteinExistence type="predicted"/>
<dbReference type="InterPro" id="IPR009057">
    <property type="entry name" value="Homeodomain-like_sf"/>
</dbReference>
<organism evidence="6 7">
    <name type="scientific">Rhizocola hellebori</name>
    <dbReference type="NCBI Taxonomy" id="1392758"/>
    <lineage>
        <taxon>Bacteria</taxon>
        <taxon>Bacillati</taxon>
        <taxon>Actinomycetota</taxon>
        <taxon>Actinomycetes</taxon>
        <taxon>Micromonosporales</taxon>
        <taxon>Micromonosporaceae</taxon>
        <taxon>Rhizocola</taxon>
    </lineage>
</organism>
<keyword evidence="1" id="KW-0805">Transcription regulation</keyword>
<keyword evidence="3" id="KW-0804">Transcription</keyword>
<accession>A0A8J3VJL7</accession>
<dbReference type="PRINTS" id="PR00455">
    <property type="entry name" value="HTHTETR"/>
</dbReference>
<protein>
    <submittedName>
        <fullName evidence="6">TetR family transcriptional regulator</fullName>
    </submittedName>
</protein>
<dbReference type="PANTHER" id="PTHR47506:SF1">
    <property type="entry name" value="HTH-TYPE TRANSCRIPTIONAL REGULATOR YJDC"/>
    <property type="match status" value="1"/>
</dbReference>
<comment type="caution">
    <text evidence="6">The sequence shown here is derived from an EMBL/GenBank/DDBJ whole genome shotgun (WGS) entry which is preliminary data.</text>
</comment>
<evidence type="ECO:0000256" key="2">
    <source>
        <dbReference type="ARBA" id="ARBA00023125"/>
    </source>
</evidence>
<dbReference type="InterPro" id="IPR001647">
    <property type="entry name" value="HTH_TetR"/>
</dbReference>
<keyword evidence="7" id="KW-1185">Reference proteome</keyword>
<dbReference type="SUPFAM" id="SSF48498">
    <property type="entry name" value="Tetracyclin repressor-like, C-terminal domain"/>
    <property type="match status" value="1"/>
</dbReference>
<dbReference type="EMBL" id="BONY01000052">
    <property type="protein sequence ID" value="GIH08607.1"/>
    <property type="molecule type" value="Genomic_DNA"/>
</dbReference>
<dbReference type="RefSeq" id="WP_203912355.1">
    <property type="nucleotide sequence ID" value="NZ_BONY01000052.1"/>
</dbReference>
<dbReference type="PANTHER" id="PTHR47506">
    <property type="entry name" value="TRANSCRIPTIONAL REGULATORY PROTEIN"/>
    <property type="match status" value="1"/>
</dbReference>
<evidence type="ECO:0000259" key="5">
    <source>
        <dbReference type="PROSITE" id="PS50977"/>
    </source>
</evidence>
<dbReference type="GO" id="GO:0003677">
    <property type="term" value="F:DNA binding"/>
    <property type="evidence" value="ECO:0007669"/>
    <property type="project" value="UniProtKB-UniRule"/>
</dbReference>
<sequence>MSITASPARSRLLDTAARLFYTEGIQAVGVDRLVSEAKITRATFYRQFPAKDELVRAYLERTHQAVRTKVEELAKQAKTPRDLISALVGWLVELACTPGTRGCAFINAAAEYPDPDHPVRVLIAEHRRSVHQGLRQLFADAGHPHPQQAATTLMLLRDGAMVGGALDDPAATRAALKQAVSTLLEEYSPH</sequence>
<dbReference type="PROSITE" id="PS50977">
    <property type="entry name" value="HTH_TETR_2"/>
    <property type="match status" value="1"/>
</dbReference>
<evidence type="ECO:0000256" key="3">
    <source>
        <dbReference type="ARBA" id="ARBA00023163"/>
    </source>
</evidence>
<gene>
    <name evidence="6" type="ORF">Rhe02_66740</name>
</gene>
<keyword evidence="2 4" id="KW-0238">DNA-binding</keyword>
<dbReference type="InterPro" id="IPR036271">
    <property type="entry name" value="Tet_transcr_reg_TetR-rel_C_sf"/>
</dbReference>
<feature type="DNA-binding region" description="H-T-H motif" evidence="4">
    <location>
        <begin position="29"/>
        <end position="48"/>
    </location>
</feature>
<dbReference type="Pfam" id="PF00440">
    <property type="entry name" value="TetR_N"/>
    <property type="match status" value="1"/>
</dbReference>
<dbReference type="Proteomes" id="UP000612899">
    <property type="component" value="Unassembled WGS sequence"/>
</dbReference>
<dbReference type="AlphaFoldDB" id="A0A8J3VJL7"/>
<reference evidence="6" key="1">
    <citation type="submission" date="2021-01" db="EMBL/GenBank/DDBJ databases">
        <title>Whole genome shotgun sequence of Rhizocola hellebori NBRC 109834.</title>
        <authorList>
            <person name="Komaki H."/>
            <person name="Tamura T."/>
        </authorList>
    </citation>
    <scope>NUCLEOTIDE SEQUENCE</scope>
    <source>
        <strain evidence="6">NBRC 109834</strain>
    </source>
</reference>
<feature type="domain" description="HTH tetR-type" evidence="5">
    <location>
        <begin position="6"/>
        <end position="66"/>
    </location>
</feature>
<name>A0A8J3VJL7_9ACTN</name>
<evidence type="ECO:0000313" key="7">
    <source>
        <dbReference type="Proteomes" id="UP000612899"/>
    </source>
</evidence>
<evidence type="ECO:0000256" key="4">
    <source>
        <dbReference type="PROSITE-ProRule" id="PRU00335"/>
    </source>
</evidence>
<evidence type="ECO:0000313" key="6">
    <source>
        <dbReference type="EMBL" id="GIH08607.1"/>
    </source>
</evidence>
<dbReference type="Gene3D" id="1.10.357.10">
    <property type="entry name" value="Tetracycline Repressor, domain 2"/>
    <property type="match status" value="1"/>
</dbReference>